<keyword evidence="6 9" id="KW-0418">Kinase</keyword>
<evidence type="ECO:0000313" key="10">
    <source>
        <dbReference type="Proteomes" id="UP000198703"/>
    </source>
</evidence>
<dbReference type="Pfam" id="PF01636">
    <property type="entry name" value="APH"/>
    <property type="match status" value="1"/>
</dbReference>
<dbReference type="InterPro" id="IPR002575">
    <property type="entry name" value="Aminoglycoside_PTrfase"/>
</dbReference>
<organism evidence="9 10">
    <name type="scientific">Rubrimonas cliftonensis</name>
    <dbReference type="NCBI Taxonomy" id="89524"/>
    <lineage>
        <taxon>Bacteria</taxon>
        <taxon>Pseudomonadati</taxon>
        <taxon>Pseudomonadota</taxon>
        <taxon>Alphaproteobacteria</taxon>
        <taxon>Rhodobacterales</taxon>
        <taxon>Paracoccaceae</taxon>
        <taxon>Rubrimonas</taxon>
    </lineage>
</organism>
<feature type="domain" description="Aminoglycoside phosphotransferase" evidence="8">
    <location>
        <begin position="36"/>
        <end position="291"/>
    </location>
</feature>
<keyword evidence="7" id="KW-0067">ATP-binding</keyword>
<dbReference type="InterPro" id="IPR009212">
    <property type="entry name" value="Methylthioribose_kinase"/>
</dbReference>
<dbReference type="EMBL" id="FNQM01000010">
    <property type="protein sequence ID" value="SEA72920.1"/>
    <property type="molecule type" value="Genomic_DNA"/>
</dbReference>
<dbReference type="RefSeq" id="WP_093254631.1">
    <property type="nucleotide sequence ID" value="NZ_FNQM01000010.1"/>
</dbReference>
<protein>
    <recommendedName>
        <fullName evidence="3">S-methyl-5-thioribose kinase</fullName>
        <ecNumber evidence="3">2.7.1.100</ecNumber>
    </recommendedName>
</protein>
<dbReference type="AlphaFoldDB" id="A0A1H4DKF8"/>
<dbReference type="PANTHER" id="PTHR34273">
    <property type="entry name" value="METHYLTHIORIBOSE KINASE"/>
    <property type="match status" value="1"/>
</dbReference>
<dbReference type="EC" id="2.7.1.100" evidence="3"/>
<dbReference type="OrthoDB" id="9777791at2"/>
<name>A0A1H4DKF8_9RHOB</name>
<dbReference type="SUPFAM" id="SSF56112">
    <property type="entry name" value="Protein kinase-like (PK-like)"/>
    <property type="match status" value="1"/>
</dbReference>
<evidence type="ECO:0000256" key="4">
    <source>
        <dbReference type="ARBA" id="ARBA00022679"/>
    </source>
</evidence>
<evidence type="ECO:0000256" key="7">
    <source>
        <dbReference type="ARBA" id="ARBA00022840"/>
    </source>
</evidence>
<evidence type="ECO:0000256" key="3">
    <source>
        <dbReference type="ARBA" id="ARBA00012128"/>
    </source>
</evidence>
<dbReference type="PIRSF" id="PIRSF031134">
    <property type="entry name" value="MTRK"/>
    <property type="match status" value="1"/>
</dbReference>
<dbReference type="NCBIfam" id="TIGR01767">
    <property type="entry name" value="MTRK"/>
    <property type="match status" value="1"/>
</dbReference>
<accession>A0A1H4DKF8</accession>
<dbReference type="Proteomes" id="UP000198703">
    <property type="component" value="Unassembled WGS sequence"/>
</dbReference>
<reference evidence="9 10" key="1">
    <citation type="submission" date="2016-10" db="EMBL/GenBank/DDBJ databases">
        <authorList>
            <person name="de Groot N.N."/>
        </authorList>
    </citation>
    <scope>NUCLEOTIDE SEQUENCE [LARGE SCALE GENOMIC DNA]</scope>
    <source>
        <strain evidence="9 10">DSM 15345</strain>
    </source>
</reference>
<dbReference type="GO" id="GO:0009086">
    <property type="term" value="P:methionine biosynthetic process"/>
    <property type="evidence" value="ECO:0007669"/>
    <property type="project" value="InterPro"/>
</dbReference>
<evidence type="ECO:0000256" key="6">
    <source>
        <dbReference type="ARBA" id="ARBA00022777"/>
    </source>
</evidence>
<keyword evidence="5" id="KW-0547">Nucleotide-binding</keyword>
<sequence>MTTQGYAALTLETLPSRLGEVAAARARLGEPAAWRAREVGDGNLNLVFIVEGPEGAVVVKQALPYVRLVGESWPLPLSRSFFEHEALVRQAARDPGAAPEVFHFDREQALIVMEFLDRHVILRRAMIEGRRIAGLGRRLGLFCARTLFRGSDLSMLAADRKADLALFAGNAALCDITENLVFSDPYRDAPMNRHTPGLDALAARLRGDMAMKRVAQHMKWAFATQAETLLHGDLHTGSVMVSDDDIRVIDPEFATYGPMGFDVGMLVANFLMAFCAQPGHASDPGARDAYADWLLEETAAIWSAFVGEFTRLWRTERAGMLYEARLFEAQGCGLGAEQARLERLAAIWRDALGFCGVEMHRRILGLAHNADFETIADEAARAACEARALEIGRVLALSRDAAPDMAAALETAREIAGRDLL</sequence>
<dbReference type="STRING" id="89524.SAMN05444370_11076"/>
<evidence type="ECO:0000313" key="9">
    <source>
        <dbReference type="EMBL" id="SEA72920.1"/>
    </source>
</evidence>
<evidence type="ECO:0000256" key="2">
    <source>
        <dbReference type="ARBA" id="ARBA00011738"/>
    </source>
</evidence>
<comment type="subunit">
    <text evidence="2">Homodimer.</text>
</comment>
<proteinExistence type="inferred from homology"/>
<gene>
    <name evidence="9" type="ORF">SAMN05444370_11076</name>
</gene>
<keyword evidence="10" id="KW-1185">Reference proteome</keyword>
<dbReference type="Gene3D" id="3.30.200.20">
    <property type="entry name" value="Phosphorylase Kinase, domain 1"/>
    <property type="match status" value="1"/>
</dbReference>
<comment type="similarity">
    <text evidence="1">Belongs to the methylthioribose kinase family.</text>
</comment>
<dbReference type="InterPro" id="IPR011009">
    <property type="entry name" value="Kinase-like_dom_sf"/>
</dbReference>
<dbReference type="Gene3D" id="3.90.1200.10">
    <property type="match status" value="1"/>
</dbReference>
<evidence type="ECO:0000256" key="1">
    <source>
        <dbReference type="ARBA" id="ARBA00010165"/>
    </source>
</evidence>
<keyword evidence="4" id="KW-0808">Transferase</keyword>
<evidence type="ECO:0000259" key="8">
    <source>
        <dbReference type="Pfam" id="PF01636"/>
    </source>
</evidence>
<dbReference type="PANTHER" id="PTHR34273:SF2">
    <property type="entry name" value="METHYLTHIORIBOSE KINASE"/>
    <property type="match status" value="1"/>
</dbReference>
<dbReference type="GO" id="GO:0046522">
    <property type="term" value="F:S-methyl-5-thioribose kinase activity"/>
    <property type="evidence" value="ECO:0007669"/>
    <property type="project" value="UniProtKB-EC"/>
</dbReference>
<dbReference type="GO" id="GO:0005524">
    <property type="term" value="F:ATP binding"/>
    <property type="evidence" value="ECO:0007669"/>
    <property type="project" value="UniProtKB-KW"/>
</dbReference>
<evidence type="ECO:0000256" key="5">
    <source>
        <dbReference type="ARBA" id="ARBA00022741"/>
    </source>
</evidence>